<dbReference type="GO" id="GO:0005829">
    <property type="term" value="C:cytosol"/>
    <property type="evidence" value="ECO:0007669"/>
    <property type="project" value="TreeGrafter"/>
</dbReference>
<dbReference type="HAMAP" id="MF_00186">
    <property type="entry name" value="Glycerol_kin"/>
    <property type="match status" value="1"/>
</dbReference>
<keyword evidence="3 10" id="KW-0808">Transferase</keyword>
<evidence type="ECO:0000256" key="6">
    <source>
        <dbReference type="ARBA" id="ARBA00022798"/>
    </source>
</evidence>
<feature type="binding site" evidence="10">
    <location>
        <position position="271"/>
    </location>
    <ligand>
        <name>ADP</name>
        <dbReference type="ChEBI" id="CHEBI:456216"/>
    </ligand>
</feature>
<dbReference type="FunFam" id="3.30.420.40:FF:000008">
    <property type="entry name" value="Glycerol kinase"/>
    <property type="match status" value="1"/>
</dbReference>
<gene>
    <name evidence="10 14" type="primary">glpK</name>
    <name evidence="14" type="ORF">MCAPa_1190</name>
</gene>
<dbReference type="NCBIfam" id="NF000756">
    <property type="entry name" value="PRK00047.1"/>
    <property type="match status" value="1"/>
</dbReference>
<evidence type="ECO:0000256" key="9">
    <source>
        <dbReference type="ARBA" id="ARBA00054633"/>
    </source>
</evidence>
<evidence type="ECO:0000256" key="5">
    <source>
        <dbReference type="ARBA" id="ARBA00022777"/>
    </source>
</evidence>
<feature type="binding site" evidence="10">
    <location>
        <position position="415"/>
    </location>
    <ligand>
        <name>ATP</name>
        <dbReference type="ChEBI" id="CHEBI:30616"/>
    </ligand>
</feature>
<dbReference type="PIRSF" id="PIRSF000538">
    <property type="entry name" value="GlpK"/>
    <property type="match status" value="1"/>
</dbReference>
<feature type="binding site" evidence="10">
    <location>
        <position position="314"/>
    </location>
    <ligand>
        <name>ATP</name>
        <dbReference type="ChEBI" id="CHEBI:30616"/>
    </ligand>
</feature>
<dbReference type="CDD" id="cd07786">
    <property type="entry name" value="FGGY_EcGK_like"/>
    <property type="match status" value="1"/>
</dbReference>
<keyword evidence="6 10" id="KW-0319">Glycerol metabolism</keyword>
<feature type="binding site" evidence="10">
    <location>
        <position position="86"/>
    </location>
    <ligand>
        <name>sn-glycerol 3-phosphate</name>
        <dbReference type="ChEBI" id="CHEBI:57597"/>
    </ligand>
</feature>
<name>A0A084ERF1_MYCCA</name>
<evidence type="ECO:0000256" key="7">
    <source>
        <dbReference type="ARBA" id="ARBA00022840"/>
    </source>
</evidence>
<sequence length="505" mass="57158">MNNIKKYILTLDEGTTSARALITDKEGNIIAVEQSEFTQYFPKEGWVEHDAIEIWNTQRSALVQVLNKSGIDPSQIEAIGITNQRETAVVWNKETGLPIYNAIVWQDQRTADYCQTFDKDTLEMVKQKSGLIINPYFSGTKVKWILDNVPNARQLAKEGKLMFGTINTWLIYRLTGGEVFVTDHTNAQRTLLYNIHTNDWDDELLKLFDIPRNILPEIKSCSEVYGYTFKGLFSKGNEQRIKIASSIGDQQSALFGQLCLEKGQVKVTYGTGCFILTNTGEEIVKSNHGLLTTVAYSFKDKVYYALEGSVMIAGAAVQWLRDNLRIVYNAIETEWYAGQVKDDRRVYVVPSFTGLGSPYWDSFSRGAIFGLDRGTRREHIVRATLEAIAYQANDVVDAMGKDMKKPIEIFKVDGGAANNKFLMQFQSNISQSKVIKPTNIETTAMGAAFMAGLAVGYWENVEELKKTYKVHFELTPELSKPEVDKLIKGWKVAVQRTFKWVEEIE</sequence>
<evidence type="ECO:0000313" key="14">
    <source>
        <dbReference type="EMBL" id="KEZ20543.1"/>
    </source>
</evidence>
<feature type="binding site" evidence="10">
    <location>
        <position position="15"/>
    </location>
    <ligand>
        <name>ATP</name>
        <dbReference type="ChEBI" id="CHEBI:30616"/>
    </ligand>
</feature>
<accession>A0A084ERF1</accession>
<dbReference type="RefSeq" id="WP_011387106.1">
    <property type="nucleotide sequence ID" value="NZ_JFDO01000004.1"/>
</dbReference>
<comment type="function">
    <text evidence="9 10">Key enzyme in the regulation of glycerol uptake and metabolism. Catalyzes the phosphorylation of glycerol to yield sn-glycerol 3-phosphate.</text>
</comment>
<feature type="binding site" evidence="10">
    <location>
        <position position="15"/>
    </location>
    <ligand>
        <name>sn-glycerol 3-phosphate</name>
        <dbReference type="ChEBI" id="CHEBI:57597"/>
    </ligand>
</feature>
<dbReference type="GO" id="GO:0006072">
    <property type="term" value="P:glycerol-3-phosphate metabolic process"/>
    <property type="evidence" value="ECO:0007669"/>
    <property type="project" value="InterPro"/>
</dbReference>
<evidence type="ECO:0000259" key="12">
    <source>
        <dbReference type="Pfam" id="PF00370"/>
    </source>
</evidence>
<comment type="activity regulation">
    <text evidence="10">Inhibited by fructose 1,6-bisphosphate (FBP).</text>
</comment>
<dbReference type="SUPFAM" id="SSF53067">
    <property type="entry name" value="Actin-like ATPase domain"/>
    <property type="match status" value="2"/>
</dbReference>
<feature type="binding site" evidence="10">
    <location>
        <position position="249"/>
    </location>
    <ligand>
        <name>glycerol</name>
        <dbReference type="ChEBI" id="CHEBI:17754"/>
    </ligand>
</feature>
<dbReference type="FunFam" id="3.30.420.40:FF:000007">
    <property type="entry name" value="Glycerol kinase"/>
    <property type="match status" value="1"/>
</dbReference>
<evidence type="ECO:0000313" key="15">
    <source>
        <dbReference type="Proteomes" id="UP000028533"/>
    </source>
</evidence>
<feature type="binding site" evidence="10">
    <location>
        <position position="136"/>
    </location>
    <ligand>
        <name>sn-glycerol 3-phosphate</name>
        <dbReference type="ChEBI" id="CHEBI:57597"/>
    </ligand>
</feature>
<evidence type="ECO:0000256" key="1">
    <source>
        <dbReference type="ARBA" id="ARBA00005190"/>
    </source>
</evidence>
<comment type="similarity">
    <text evidence="2 10 11">Belongs to the FGGY kinase family.</text>
</comment>
<feature type="binding site" evidence="10">
    <location>
        <position position="271"/>
    </location>
    <ligand>
        <name>ATP</name>
        <dbReference type="ChEBI" id="CHEBI:30616"/>
    </ligand>
</feature>
<feature type="binding site" evidence="10">
    <location>
        <position position="19"/>
    </location>
    <ligand>
        <name>ADP</name>
        <dbReference type="ChEBI" id="CHEBI:456216"/>
    </ligand>
</feature>
<feature type="binding site" evidence="10">
    <location>
        <position position="15"/>
    </location>
    <ligand>
        <name>ADP</name>
        <dbReference type="ChEBI" id="CHEBI:456216"/>
    </ligand>
</feature>
<dbReference type="PANTHER" id="PTHR10196">
    <property type="entry name" value="SUGAR KINASE"/>
    <property type="match status" value="1"/>
</dbReference>
<dbReference type="Proteomes" id="UP000028533">
    <property type="component" value="Unassembled WGS sequence"/>
</dbReference>
<dbReference type="GeneID" id="23778829"/>
<feature type="domain" description="Carbohydrate kinase FGGY N-terminal" evidence="12">
    <location>
        <begin position="7"/>
        <end position="256"/>
    </location>
</feature>
<feature type="binding site" evidence="10">
    <location>
        <position position="249"/>
    </location>
    <ligand>
        <name>sn-glycerol 3-phosphate</name>
        <dbReference type="ChEBI" id="CHEBI:57597"/>
    </ligand>
</feature>
<dbReference type="NCBIfam" id="TIGR01311">
    <property type="entry name" value="glycerol_kin"/>
    <property type="match status" value="1"/>
</dbReference>
<dbReference type="AlphaFoldDB" id="A0A084ERF1"/>
<comment type="caution">
    <text evidence="14">The sequence shown here is derived from an EMBL/GenBank/DDBJ whole genome shotgun (WGS) entry which is preliminary data.</text>
</comment>
<organism evidence="14 15">
    <name type="scientific">Mycoplasma capricolum subsp. capricolum 14232</name>
    <dbReference type="NCBI Taxonomy" id="1188238"/>
    <lineage>
        <taxon>Bacteria</taxon>
        <taxon>Bacillati</taxon>
        <taxon>Mycoplasmatota</taxon>
        <taxon>Mollicutes</taxon>
        <taxon>Mycoplasmataceae</taxon>
        <taxon>Mycoplasma</taxon>
    </lineage>
</organism>
<dbReference type="InterPro" id="IPR000577">
    <property type="entry name" value="Carb_kinase_FGGY"/>
</dbReference>
<keyword evidence="7 10" id="KW-0067">ATP-binding</keyword>
<feature type="binding site" evidence="10">
    <location>
        <position position="17"/>
    </location>
    <ligand>
        <name>ATP</name>
        <dbReference type="ChEBI" id="CHEBI:30616"/>
    </ligand>
</feature>
<dbReference type="PANTHER" id="PTHR10196:SF69">
    <property type="entry name" value="GLYCEROL KINASE"/>
    <property type="match status" value="1"/>
</dbReference>
<dbReference type="PROSITE" id="PS00445">
    <property type="entry name" value="FGGY_KINASES_2"/>
    <property type="match status" value="1"/>
</dbReference>
<dbReference type="EC" id="2.7.1.30" evidence="10"/>
<dbReference type="SMR" id="A0A084ERF1"/>
<dbReference type="Gene3D" id="3.30.420.40">
    <property type="match status" value="2"/>
</dbReference>
<dbReference type="EMBL" id="JFDO01000004">
    <property type="protein sequence ID" value="KEZ20543.1"/>
    <property type="molecule type" value="Genomic_DNA"/>
</dbReference>
<comment type="pathway">
    <text evidence="1 10">Polyol metabolism; glycerol degradation via glycerol kinase pathway; sn-glycerol 3-phosphate from glycerol: step 1/1.</text>
</comment>
<protein>
    <recommendedName>
        <fullName evidence="10">Glycerol kinase</fullName>
        <ecNumber evidence="10">2.7.1.30</ecNumber>
    </recommendedName>
    <alternativeName>
        <fullName evidence="10">ATP:glycerol 3-phosphotransferase</fullName>
    </alternativeName>
    <alternativeName>
        <fullName evidence="10">Glycerokinase</fullName>
        <shortName evidence="10">GK</shortName>
    </alternativeName>
</protein>
<comment type="catalytic activity">
    <reaction evidence="8 10">
        <text>glycerol + ATP = sn-glycerol 3-phosphate + ADP + H(+)</text>
        <dbReference type="Rhea" id="RHEA:21644"/>
        <dbReference type="ChEBI" id="CHEBI:15378"/>
        <dbReference type="ChEBI" id="CHEBI:17754"/>
        <dbReference type="ChEBI" id="CHEBI:30616"/>
        <dbReference type="ChEBI" id="CHEBI:57597"/>
        <dbReference type="ChEBI" id="CHEBI:456216"/>
        <dbReference type="EC" id="2.7.1.30"/>
    </reaction>
</comment>
<evidence type="ECO:0000259" key="13">
    <source>
        <dbReference type="Pfam" id="PF02782"/>
    </source>
</evidence>
<dbReference type="GO" id="GO:0019563">
    <property type="term" value="P:glycerol catabolic process"/>
    <property type="evidence" value="ECO:0007669"/>
    <property type="project" value="UniProtKB-UniRule"/>
</dbReference>
<feature type="binding site" evidence="10">
    <location>
        <position position="419"/>
    </location>
    <ligand>
        <name>ADP</name>
        <dbReference type="ChEBI" id="CHEBI:456216"/>
    </ligand>
</feature>
<feature type="binding site" evidence="10">
    <location>
        <position position="250"/>
    </location>
    <ligand>
        <name>glycerol</name>
        <dbReference type="ChEBI" id="CHEBI:17754"/>
    </ligand>
</feature>
<feature type="binding site" evidence="10">
    <location>
        <position position="85"/>
    </location>
    <ligand>
        <name>sn-glycerol 3-phosphate</name>
        <dbReference type="ChEBI" id="CHEBI:57597"/>
    </ligand>
</feature>
<reference evidence="14 15" key="1">
    <citation type="submission" date="2014-02" db="EMBL/GenBank/DDBJ databases">
        <title>Genome sequence of Mycoplasma capricolum subsp. capricolum strain 14232.</title>
        <authorList>
            <person name="Sirand-Pugnet P."/>
            <person name="Breton M."/>
            <person name="Dordet-Frisoni E."/>
            <person name="Baranowski E."/>
            <person name="Barre A."/>
            <person name="Couture C."/>
            <person name="Dupuy V."/>
            <person name="Gaurivaud P."/>
            <person name="Jacob D."/>
            <person name="Lemaitre C."/>
            <person name="Manso-Silvan L."/>
            <person name="Nikolski M."/>
            <person name="Nouvel L.-X."/>
            <person name="Poumarat F."/>
            <person name="Tardy F."/>
            <person name="Thebault P."/>
            <person name="Theil S."/>
            <person name="Citti C."/>
            <person name="Thiaucourt F."/>
            <person name="Blanchard A."/>
        </authorList>
    </citation>
    <scope>NUCLEOTIDE SEQUENCE [LARGE SCALE GENOMIC DNA]</scope>
    <source>
        <strain evidence="14 15">14232</strain>
    </source>
</reference>
<feature type="domain" description="Carbohydrate kinase FGGY C-terminal" evidence="13">
    <location>
        <begin position="266"/>
        <end position="454"/>
    </location>
</feature>
<evidence type="ECO:0000256" key="10">
    <source>
        <dbReference type="HAMAP-Rule" id="MF_00186"/>
    </source>
</evidence>
<evidence type="ECO:0000256" key="3">
    <source>
        <dbReference type="ARBA" id="ARBA00022679"/>
    </source>
</evidence>
<feature type="binding site" evidence="10">
    <location>
        <position position="415"/>
    </location>
    <ligand>
        <name>ADP</name>
        <dbReference type="ChEBI" id="CHEBI:456216"/>
    </ligand>
</feature>
<dbReference type="InterPro" id="IPR018484">
    <property type="entry name" value="FGGY_N"/>
</dbReference>
<dbReference type="Pfam" id="PF00370">
    <property type="entry name" value="FGGY_N"/>
    <property type="match status" value="1"/>
</dbReference>
<feature type="binding site" evidence="10">
    <location>
        <position position="318"/>
    </location>
    <ligand>
        <name>ATP</name>
        <dbReference type="ChEBI" id="CHEBI:30616"/>
    </ligand>
</feature>
<evidence type="ECO:0000256" key="4">
    <source>
        <dbReference type="ARBA" id="ARBA00022741"/>
    </source>
</evidence>
<feature type="binding site" evidence="10">
    <location>
        <position position="314"/>
    </location>
    <ligand>
        <name>ADP</name>
        <dbReference type="ChEBI" id="CHEBI:456216"/>
    </ligand>
</feature>
<feature type="binding site" evidence="10">
    <location>
        <position position="85"/>
    </location>
    <ligand>
        <name>glycerol</name>
        <dbReference type="ChEBI" id="CHEBI:17754"/>
    </ligand>
</feature>
<evidence type="ECO:0000256" key="8">
    <source>
        <dbReference type="ARBA" id="ARBA00052101"/>
    </source>
</evidence>
<feature type="binding site" evidence="10">
    <location>
        <position position="16"/>
    </location>
    <ligand>
        <name>ATP</name>
        <dbReference type="ChEBI" id="CHEBI:30616"/>
    </ligand>
</feature>
<dbReference type="InterPro" id="IPR018483">
    <property type="entry name" value="Carb_kinase_FGGY_CS"/>
</dbReference>
<proteinExistence type="inferred from homology"/>
<dbReference type="GO" id="GO:0005524">
    <property type="term" value="F:ATP binding"/>
    <property type="evidence" value="ECO:0007669"/>
    <property type="project" value="UniProtKB-UniRule"/>
</dbReference>
<dbReference type="UniPathway" id="UPA00618">
    <property type="reaction ID" value="UER00672"/>
</dbReference>
<dbReference type="InterPro" id="IPR018485">
    <property type="entry name" value="FGGY_C"/>
</dbReference>
<dbReference type="PROSITE" id="PS00933">
    <property type="entry name" value="FGGY_KINASES_1"/>
    <property type="match status" value="1"/>
</dbReference>
<dbReference type="Pfam" id="PF02782">
    <property type="entry name" value="FGGY_C"/>
    <property type="match status" value="1"/>
</dbReference>
<keyword evidence="4 10" id="KW-0547">Nucleotide-binding</keyword>
<feature type="binding site" evidence="10">
    <location>
        <position position="136"/>
    </location>
    <ligand>
        <name>glycerol</name>
        <dbReference type="ChEBI" id="CHEBI:17754"/>
    </ligand>
</feature>
<evidence type="ECO:0000256" key="2">
    <source>
        <dbReference type="ARBA" id="ARBA00009156"/>
    </source>
</evidence>
<dbReference type="InterPro" id="IPR005999">
    <property type="entry name" value="Glycerol_kin"/>
</dbReference>
<feature type="binding site" evidence="10">
    <location>
        <position position="86"/>
    </location>
    <ligand>
        <name>glycerol</name>
        <dbReference type="ChEBI" id="CHEBI:17754"/>
    </ligand>
</feature>
<keyword evidence="5 10" id="KW-0418">Kinase</keyword>
<dbReference type="InterPro" id="IPR043129">
    <property type="entry name" value="ATPase_NBD"/>
</dbReference>
<dbReference type="GO" id="GO:0004370">
    <property type="term" value="F:glycerol kinase activity"/>
    <property type="evidence" value="ECO:0007669"/>
    <property type="project" value="UniProtKB-UniRule"/>
</dbReference>
<evidence type="ECO:0000256" key="11">
    <source>
        <dbReference type="RuleBase" id="RU003733"/>
    </source>
</evidence>